<evidence type="ECO:0000313" key="1">
    <source>
        <dbReference type="EMBL" id="KAJ4720797.1"/>
    </source>
</evidence>
<keyword evidence="2" id="KW-1185">Reference proteome</keyword>
<comment type="caution">
    <text evidence="1">The sequence shown here is derived from an EMBL/GenBank/DDBJ whole genome shotgun (WGS) entry which is preliminary data.</text>
</comment>
<proteinExistence type="predicted"/>
<name>A0ACC1YCA1_MELAZ</name>
<accession>A0ACC1YCA1</accession>
<dbReference type="Proteomes" id="UP001164539">
    <property type="component" value="Chromosome 4"/>
</dbReference>
<protein>
    <submittedName>
        <fullName evidence="1">Uncharacterized protein</fullName>
    </submittedName>
</protein>
<reference evidence="1 2" key="1">
    <citation type="journal article" date="2023" name="Science">
        <title>Complex scaffold remodeling in plant triterpene biosynthesis.</title>
        <authorList>
            <person name="De La Pena R."/>
            <person name="Hodgson H."/>
            <person name="Liu J.C."/>
            <person name="Stephenson M.J."/>
            <person name="Martin A.C."/>
            <person name="Owen C."/>
            <person name="Harkess A."/>
            <person name="Leebens-Mack J."/>
            <person name="Jimenez L.E."/>
            <person name="Osbourn A."/>
            <person name="Sattely E.S."/>
        </authorList>
    </citation>
    <scope>NUCLEOTIDE SEQUENCE [LARGE SCALE GENOMIC DNA]</scope>
    <source>
        <strain evidence="2">cv. JPN11</strain>
        <tissue evidence="1">Leaf</tissue>
    </source>
</reference>
<gene>
    <name evidence="1" type="ORF">OWV82_008566</name>
</gene>
<sequence length="233" mass="26687">MAKSKSLLILLLSVLLLFKIFTSNSLSRQGHLPTSNRVYNSVVLNLQLLLPKRDNEVDVFPVVGHTQRPAGRKTLPRRLQAAVINQEDLVTLTEKNFSDFMANNRRVMVVFYAPKWRFATSHATLTMRLTGAAVVAKVDFSEEKKLAEKYKLVRYPSIYFFPGGADLADKYYNEVFLEGYPEAGKIRGKFVGRSYKDDQKTAVSEAEVRIADSRVEMKNWGVVNEMYKRKIKW</sequence>
<evidence type="ECO:0000313" key="2">
    <source>
        <dbReference type="Proteomes" id="UP001164539"/>
    </source>
</evidence>
<organism evidence="1 2">
    <name type="scientific">Melia azedarach</name>
    <name type="common">Chinaberry tree</name>
    <dbReference type="NCBI Taxonomy" id="155640"/>
    <lineage>
        <taxon>Eukaryota</taxon>
        <taxon>Viridiplantae</taxon>
        <taxon>Streptophyta</taxon>
        <taxon>Embryophyta</taxon>
        <taxon>Tracheophyta</taxon>
        <taxon>Spermatophyta</taxon>
        <taxon>Magnoliopsida</taxon>
        <taxon>eudicotyledons</taxon>
        <taxon>Gunneridae</taxon>
        <taxon>Pentapetalae</taxon>
        <taxon>rosids</taxon>
        <taxon>malvids</taxon>
        <taxon>Sapindales</taxon>
        <taxon>Meliaceae</taxon>
        <taxon>Melia</taxon>
    </lineage>
</organism>
<dbReference type="EMBL" id="CM051397">
    <property type="protein sequence ID" value="KAJ4720797.1"/>
    <property type="molecule type" value="Genomic_DNA"/>
</dbReference>